<organism evidence="14 15">
    <name type="scientific">Collibacillus ludicampi</name>
    <dbReference type="NCBI Taxonomy" id="2771369"/>
    <lineage>
        <taxon>Bacteria</taxon>
        <taxon>Bacillati</taxon>
        <taxon>Bacillota</taxon>
        <taxon>Bacilli</taxon>
        <taxon>Bacillales</taxon>
        <taxon>Alicyclobacillaceae</taxon>
        <taxon>Collibacillus</taxon>
    </lineage>
</organism>
<dbReference type="PANTHER" id="PTHR32089">
    <property type="entry name" value="METHYL-ACCEPTING CHEMOTAXIS PROTEIN MCPB"/>
    <property type="match status" value="1"/>
</dbReference>
<dbReference type="Pfam" id="PF02743">
    <property type="entry name" value="dCache_1"/>
    <property type="match status" value="1"/>
</dbReference>
<evidence type="ECO:0000259" key="12">
    <source>
        <dbReference type="PROSITE" id="PS50111"/>
    </source>
</evidence>
<feature type="domain" description="HAMP" evidence="13">
    <location>
        <begin position="296"/>
        <end position="348"/>
    </location>
</feature>
<dbReference type="RefSeq" id="WP_282201527.1">
    <property type="nucleotide sequence ID" value="NZ_BOQE01000002.1"/>
</dbReference>
<evidence type="ECO:0000256" key="5">
    <source>
        <dbReference type="ARBA" id="ARBA00022692"/>
    </source>
</evidence>
<comment type="subcellular location">
    <subcellularLocation>
        <location evidence="1">Cell membrane</location>
        <topology evidence="1">Multi-pass membrane protein</topology>
    </subcellularLocation>
</comment>
<evidence type="ECO:0000313" key="14">
    <source>
        <dbReference type="EMBL" id="GIM48475.1"/>
    </source>
</evidence>
<dbReference type="CDD" id="cd18773">
    <property type="entry name" value="PDC1_HK_sensor"/>
    <property type="match status" value="1"/>
</dbReference>
<sequence length="653" mass="71377">MKNKIHFSIKNKLILIFLVILLFPSLVIGSLSYKTAESKVSDEILRSANENVALLNHNVDLIIGSKMQDIDLLSRQVSANSIQDDKMKGLLDQYKSLHSEVESIFIGTSDGSFIDSPKLKLPNNFDPRKMLWYQQAMDNKGKVIVTNPFPDPSTNEFVVTIARSIYDGSGVIAVNLKLETLMNAVKTANIGEKGYAFIVDQNKKIVVHPTLKTGSASFKQIDPMFQQESGIFEYMGSDGLTKELFFATNKLTGWKIAGTMYTYEVTDAAKPIYHTTFIVVAISVVLGAILAYYFIRSITLRLKTLINASEKISQGDLTETIDIKSNDELGKLSHSFNSMVESLRSIILGVSDTSSQLAASSEELSASAEQTSQATEHIVYTIQEIATGSEQQAQHTEETAQTVNNLVIDIQQIAANAQNVSESVSQAHSVVQEGHRAIQTTVNEMNVISTIVDKTNQAVKRLSSHSAEIGKIVDIITNIADQTNLLALNAAIEAARAGEQGRGFAVVANEVRLLAEQSAQSAQQISEVILTIQKEINDVIHDSEEGEKEVINGIQNVQKIDESFSQIQQSISNVFNQIQEISASVQQMAAGSEKVVQVMENIKEIAITFASGTQNVSAAAEEQLASMEEISASASTLSKLAIELSQSVERFKM</sequence>
<dbReference type="InterPro" id="IPR004089">
    <property type="entry name" value="MCPsignal_dom"/>
</dbReference>
<dbReference type="SUPFAM" id="SSF58104">
    <property type="entry name" value="Methyl-accepting chemotaxis protein (MCP) signaling domain"/>
    <property type="match status" value="1"/>
</dbReference>
<evidence type="ECO:0000256" key="7">
    <source>
        <dbReference type="ARBA" id="ARBA00023136"/>
    </source>
</evidence>
<dbReference type="GO" id="GO:0005886">
    <property type="term" value="C:plasma membrane"/>
    <property type="evidence" value="ECO:0007669"/>
    <property type="project" value="UniProtKB-SubCell"/>
</dbReference>
<dbReference type="InterPro" id="IPR004090">
    <property type="entry name" value="Chemotax_Me-accpt_rcpt"/>
</dbReference>
<evidence type="ECO:0000256" key="11">
    <source>
        <dbReference type="SAM" id="Phobius"/>
    </source>
</evidence>
<evidence type="ECO:0000256" key="3">
    <source>
        <dbReference type="ARBA" id="ARBA00022481"/>
    </source>
</evidence>
<evidence type="ECO:0000256" key="9">
    <source>
        <dbReference type="ARBA" id="ARBA00029447"/>
    </source>
</evidence>
<name>A0AAV4LLE5_9BACL</name>
<evidence type="ECO:0000256" key="1">
    <source>
        <dbReference type="ARBA" id="ARBA00004651"/>
    </source>
</evidence>
<feature type="transmembrane region" description="Helical" evidence="11">
    <location>
        <begin position="272"/>
        <end position="295"/>
    </location>
</feature>
<comment type="caution">
    <text evidence="14">The sequence shown here is derived from an EMBL/GenBank/DDBJ whole genome shotgun (WGS) entry which is preliminary data.</text>
</comment>
<dbReference type="Gene3D" id="1.10.287.950">
    <property type="entry name" value="Methyl-accepting chemotaxis protein"/>
    <property type="match status" value="1"/>
</dbReference>
<dbReference type="EMBL" id="BOQE01000002">
    <property type="protein sequence ID" value="GIM48475.1"/>
    <property type="molecule type" value="Genomic_DNA"/>
</dbReference>
<evidence type="ECO:0000256" key="6">
    <source>
        <dbReference type="ARBA" id="ARBA00022989"/>
    </source>
</evidence>
<keyword evidence="15" id="KW-1185">Reference proteome</keyword>
<dbReference type="InterPro" id="IPR003660">
    <property type="entry name" value="HAMP_dom"/>
</dbReference>
<dbReference type="AlphaFoldDB" id="A0AAV4LLE5"/>
<feature type="domain" description="Methyl-accepting transducer" evidence="12">
    <location>
        <begin position="367"/>
        <end position="603"/>
    </location>
</feature>
<keyword evidence="3" id="KW-0488">Methylation</keyword>
<dbReference type="CDD" id="cd11386">
    <property type="entry name" value="MCP_signal"/>
    <property type="match status" value="1"/>
</dbReference>
<dbReference type="GO" id="GO:0006935">
    <property type="term" value="P:chemotaxis"/>
    <property type="evidence" value="ECO:0007669"/>
    <property type="project" value="UniProtKB-KW"/>
</dbReference>
<keyword evidence="7 11" id="KW-0472">Membrane</keyword>
<dbReference type="PROSITE" id="PS50885">
    <property type="entry name" value="HAMP"/>
    <property type="match status" value="1"/>
</dbReference>
<keyword evidence="5 11" id="KW-0812">Transmembrane</keyword>
<evidence type="ECO:0000259" key="13">
    <source>
        <dbReference type="PROSITE" id="PS50885"/>
    </source>
</evidence>
<keyword evidence="4" id="KW-0145">Chemotaxis</keyword>
<dbReference type="CDD" id="cd12912">
    <property type="entry name" value="PDC2_MCP_like"/>
    <property type="match status" value="1"/>
</dbReference>
<accession>A0AAV4LLE5</accession>
<dbReference type="Pfam" id="PF00015">
    <property type="entry name" value="MCPsignal"/>
    <property type="match status" value="1"/>
</dbReference>
<dbReference type="PANTHER" id="PTHR32089:SF114">
    <property type="entry name" value="METHYL-ACCEPTING CHEMOTAXIS PROTEIN MCPB"/>
    <property type="match status" value="1"/>
</dbReference>
<dbReference type="Gene3D" id="3.30.450.20">
    <property type="entry name" value="PAS domain"/>
    <property type="match status" value="2"/>
</dbReference>
<keyword evidence="6 11" id="KW-1133">Transmembrane helix</keyword>
<gene>
    <name evidence="14" type="primary">mcpA_2</name>
    <name evidence="14" type="ORF">DNHGIG_40240</name>
</gene>
<comment type="similarity">
    <text evidence="9">Belongs to the methyl-accepting chemotaxis (MCP) protein family.</text>
</comment>
<evidence type="ECO:0000313" key="15">
    <source>
        <dbReference type="Proteomes" id="UP001057291"/>
    </source>
</evidence>
<keyword evidence="8 10" id="KW-0807">Transducer</keyword>
<evidence type="ECO:0000256" key="2">
    <source>
        <dbReference type="ARBA" id="ARBA00022475"/>
    </source>
</evidence>
<evidence type="ECO:0000256" key="10">
    <source>
        <dbReference type="PROSITE-ProRule" id="PRU00284"/>
    </source>
</evidence>
<dbReference type="PROSITE" id="PS50111">
    <property type="entry name" value="CHEMOTAXIS_TRANSDUC_2"/>
    <property type="match status" value="1"/>
</dbReference>
<dbReference type="Gene3D" id="1.10.8.500">
    <property type="entry name" value="HAMP domain in histidine kinase"/>
    <property type="match status" value="1"/>
</dbReference>
<dbReference type="InterPro" id="IPR033479">
    <property type="entry name" value="dCache_1"/>
</dbReference>
<dbReference type="InterPro" id="IPR029151">
    <property type="entry name" value="Sensor-like_sf"/>
</dbReference>
<dbReference type="SUPFAM" id="SSF103190">
    <property type="entry name" value="Sensory domain-like"/>
    <property type="match status" value="1"/>
</dbReference>
<proteinExistence type="inferred from homology"/>
<protein>
    <submittedName>
        <fullName evidence="14">Methyl-accepting chemotaxis protein McpA</fullName>
    </submittedName>
</protein>
<dbReference type="Proteomes" id="UP001057291">
    <property type="component" value="Unassembled WGS sequence"/>
</dbReference>
<evidence type="ECO:0000256" key="8">
    <source>
        <dbReference type="ARBA" id="ARBA00023224"/>
    </source>
</evidence>
<dbReference type="SMART" id="SM00304">
    <property type="entry name" value="HAMP"/>
    <property type="match status" value="1"/>
</dbReference>
<dbReference type="CDD" id="cd06225">
    <property type="entry name" value="HAMP"/>
    <property type="match status" value="1"/>
</dbReference>
<reference evidence="14" key="1">
    <citation type="journal article" date="2023" name="Int. J. Syst. Evol. Microbiol.">
        <title>Collibacillus ludicampi gen. nov., sp. nov., a new soil bacterium of the family Alicyclobacillaceae.</title>
        <authorList>
            <person name="Jojima T."/>
            <person name="Ioku Y."/>
            <person name="Fukuta Y."/>
            <person name="Shirasaka N."/>
            <person name="Matsumura Y."/>
            <person name="Mori M."/>
        </authorList>
    </citation>
    <scope>NUCLEOTIDE SEQUENCE</scope>
    <source>
        <strain evidence="14">TP075</strain>
    </source>
</reference>
<dbReference type="GO" id="GO:0007165">
    <property type="term" value="P:signal transduction"/>
    <property type="evidence" value="ECO:0007669"/>
    <property type="project" value="UniProtKB-KW"/>
</dbReference>
<keyword evidence="2" id="KW-1003">Cell membrane</keyword>
<dbReference type="GO" id="GO:0004888">
    <property type="term" value="F:transmembrane signaling receptor activity"/>
    <property type="evidence" value="ECO:0007669"/>
    <property type="project" value="InterPro"/>
</dbReference>
<dbReference type="SMART" id="SM00283">
    <property type="entry name" value="MA"/>
    <property type="match status" value="1"/>
</dbReference>
<dbReference type="Pfam" id="PF00672">
    <property type="entry name" value="HAMP"/>
    <property type="match status" value="1"/>
</dbReference>
<dbReference type="PRINTS" id="PR00260">
    <property type="entry name" value="CHEMTRNSDUCR"/>
</dbReference>
<evidence type="ECO:0000256" key="4">
    <source>
        <dbReference type="ARBA" id="ARBA00022500"/>
    </source>
</evidence>